<gene>
    <name evidence="1" type="ORF">BCY89_27695</name>
</gene>
<dbReference type="EMBL" id="MCAQ01000011">
    <property type="protein sequence ID" value="RKF37665.1"/>
    <property type="molecule type" value="Genomic_DNA"/>
</dbReference>
<keyword evidence="2" id="KW-1185">Reference proteome</keyword>
<evidence type="ECO:0000313" key="1">
    <source>
        <dbReference type="EMBL" id="RKF37665.1"/>
    </source>
</evidence>
<dbReference type="Proteomes" id="UP000286402">
    <property type="component" value="Unassembled WGS sequence"/>
</dbReference>
<organism evidence="1 2">
    <name type="scientific">Sphingobacterium siyangense</name>
    <dbReference type="NCBI Taxonomy" id="459529"/>
    <lineage>
        <taxon>Bacteria</taxon>
        <taxon>Pseudomonadati</taxon>
        <taxon>Bacteroidota</taxon>
        <taxon>Sphingobacteriia</taxon>
        <taxon>Sphingobacteriales</taxon>
        <taxon>Sphingobacteriaceae</taxon>
        <taxon>Sphingobacterium</taxon>
    </lineage>
</organism>
<dbReference type="RefSeq" id="WP_120333960.1">
    <property type="nucleotide sequence ID" value="NZ_MCAQ01000011.1"/>
</dbReference>
<reference evidence="1 2" key="1">
    <citation type="submission" date="2016-07" db="EMBL/GenBank/DDBJ databases">
        <title>Genome analysis of Sphingobacterium siyangense T12B17.</title>
        <authorList>
            <person name="Xu D."/>
            <person name="Su Y."/>
            <person name="Zheng S."/>
        </authorList>
    </citation>
    <scope>NUCLEOTIDE SEQUENCE [LARGE SCALE GENOMIC DNA]</scope>
    <source>
        <strain evidence="1 2">T12B17</strain>
    </source>
</reference>
<name>A0A420FXK0_9SPHI</name>
<proteinExistence type="predicted"/>
<protein>
    <submittedName>
        <fullName evidence="1">Uncharacterized protein</fullName>
    </submittedName>
</protein>
<accession>A0A420FXK0</accession>
<sequence>MALNHLDSLKQFFLKVLTVQKSLQSINHSWLENIKTSVVNHIFPDPINFDIQDDKKQVDYFNQLLGTDDSAIKWTINKSSKCRIVIDENNRESISAEFLSNIYCQLSVPVFEHICVLLKELSESQSGKSIHIINKFDIEFRDQLIEIDNKKNLNTPTIQIFHNLRLFRNCITHSGCDINELENSFNMFNDQIENNKNYKRLKFYGALKKESYHYSINEKAGKIQLNNSSFLKLLDLYSQLAYIVYLCYCNKNNIRDEFSNT</sequence>
<comment type="caution">
    <text evidence="1">The sequence shown here is derived from an EMBL/GenBank/DDBJ whole genome shotgun (WGS) entry which is preliminary data.</text>
</comment>
<dbReference type="AlphaFoldDB" id="A0A420FXK0"/>
<evidence type="ECO:0000313" key="2">
    <source>
        <dbReference type="Proteomes" id="UP000286402"/>
    </source>
</evidence>